<dbReference type="AlphaFoldDB" id="A0A2C9CVB2"/>
<sequence>MTPRIYPLLFGIFIAVPQVAAACTVTPISIEVLAPNIPNMEMQQCSGGNTQISGNSLTGLRGFRQTDGRIWLPAVSGTFASIDLRVVPGEACAPRMAGTPGLNTSGTNGGGRGIGDAC</sequence>
<evidence type="ECO:0000256" key="1">
    <source>
        <dbReference type="SAM" id="MobiDB-lite"/>
    </source>
</evidence>
<protein>
    <submittedName>
        <fullName evidence="3">Uncharacterized protein</fullName>
    </submittedName>
</protein>
<keyword evidence="2" id="KW-0732">Signal</keyword>
<feature type="signal peptide" evidence="2">
    <location>
        <begin position="1"/>
        <end position="21"/>
    </location>
</feature>
<dbReference type="PROSITE" id="PS51257">
    <property type="entry name" value="PROKAR_LIPOPROTEIN"/>
    <property type="match status" value="1"/>
</dbReference>
<evidence type="ECO:0000313" key="3">
    <source>
        <dbReference type="EMBL" id="SOH95306.1"/>
    </source>
</evidence>
<organism evidence="3 4">
    <name type="scientific">Pontivivens marinum</name>
    <dbReference type="NCBI Taxonomy" id="1690039"/>
    <lineage>
        <taxon>Bacteria</taxon>
        <taxon>Pseudomonadati</taxon>
        <taxon>Pseudomonadota</taxon>
        <taxon>Alphaproteobacteria</taxon>
        <taxon>Rhodobacterales</taxon>
        <taxon>Paracoccaceae</taxon>
        <taxon>Pontivivens</taxon>
    </lineage>
</organism>
<proteinExistence type="predicted"/>
<reference evidence="4" key="1">
    <citation type="submission" date="2017-09" db="EMBL/GenBank/DDBJ databases">
        <authorList>
            <person name="Varghese N."/>
            <person name="Submissions S."/>
        </authorList>
    </citation>
    <scope>NUCLEOTIDE SEQUENCE [LARGE SCALE GENOMIC DNA]</scope>
    <source>
        <strain evidence="4">C7</strain>
    </source>
</reference>
<gene>
    <name evidence="3" type="ORF">SAMN06273572_10965</name>
</gene>
<evidence type="ECO:0000256" key="2">
    <source>
        <dbReference type="SAM" id="SignalP"/>
    </source>
</evidence>
<accession>A0A2C9CVB2</accession>
<feature type="compositionally biased region" description="Gly residues" evidence="1">
    <location>
        <begin position="107"/>
        <end position="118"/>
    </location>
</feature>
<feature type="chain" id="PRO_5012180565" evidence="2">
    <location>
        <begin position="22"/>
        <end position="118"/>
    </location>
</feature>
<dbReference type="EMBL" id="OCTN01000009">
    <property type="protein sequence ID" value="SOH95306.1"/>
    <property type="molecule type" value="Genomic_DNA"/>
</dbReference>
<feature type="region of interest" description="Disordered" evidence="1">
    <location>
        <begin position="97"/>
        <end position="118"/>
    </location>
</feature>
<name>A0A2C9CVB2_9RHOB</name>
<evidence type="ECO:0000313" key="4">
    <source>
        <dbReference type="Proteomes" id="UP000220034"/>
    </source>
</evidence>
<keyword evidence="4" id="KW-1185">Reference proteome</keyword>
<dbReference type="Proteomes" id="UP000220034">
    <property type="component" value="Unassembled WGS sequence"/>
</dbReference>